<feature type="coiled-coil region" evidence="1">
    <location>
        <begin position="5"/>
        <end position="42"/>
    </location>
</feature>
<proteinExistence type="predicted"/>
<accession>A0A8B6X433</accession>
<dbReference type="RefSeq" id="WP_028311538.1">
    <property type="nucleotide sequence ID" value="NZ_AXWS01000013.1"/>
</dbReference>
<keyword evidence="1" id="KW-0175">Coiled coil</keyword>
<name>A0A8B6X433_9BURK</name>
<keyword evidence="2" id="KW-1185">Reference proteome</keyword>
<sequence>MPETTDILRTRLAALRDDRTRLREQIAELDRQRAELASTLERVDGAIAAIVEVLATPPARD</sequence>
<evidence type="ECO:0000256" key="1">
    <source>
        <dbReference type="SAM" id="Coils"/>
    </source>
</evidence>
<reference evidence="3" key="1">
    <citation type="submission" date="2025-08" db="UniProtKB">
        <authorList>
            <consortium name="RefSeq"/>
        </authorList>
    </citation>
    <scope>IDENTIFICATION</scope>
</reference>
<evidence type="ECO:0000313" key="2">
    <source>
        <dbReference type="Proteomes" id="UP000675920"/>
    </source>
</evidence>
<dbReference type="AlphaFoldDB" id="A0A8B6X433"/>
<evidence type="ECO:0000313" key="3">
    <source>
        <dbReference type="RefSeq" id="WP_028311538.1"/>
    </source>
</evidence>
<dbReference type="Proteomes" id="UP000675920">
    <property type="component" value="Unplaced"/>
</dbReference>
<organism evidence="2 3">
    <name type="scientific">Derxia gummosa DSM 723</name>
    <dbReference type="NCBI Taxonomy" id="1121388"/>
    <lineage>
        <taxon>Bacteria</taxon>
        <taxon>Pseudomonadati</taxon>
        <taxon>Pseudomonadota</taxon>
        <taxon>Betaproteobacteria</taxon>
        <taxon>Burkholderiales</taxon>
        <taxon>Alcaligenaceae</taxon>
        <taxon>Derxia</taxon>
    </lineage>
</organism>
<protein>
    <submittedName>
        <fullName evidence="3">Uncharacterized protein</fullName>
    </submittedName>
</protein>